<evidence type="ECO:0000313" key="2">
    <source>
        <dbReference type="Proteomes" id="UP000294847"/>
    </source>
</evidence>
<dbReference type="EMBL" id="CP034206">
    <property type="protein sequence ID" value="QBZ58834.1"/>
    <property type="molecule type" value="Genomic_DNA"/>
</dbReference>
<feature type="non-terminal residue" evidence="1">
    <location>
        <position position="89"/>
    </location>
</feature>
<sequence>MLMYTKGFKLLALKLRRKIDVLCHARLQSRTDPASRYDSPPCETLKHEFCAVQSTTLPRYQPIYQPIPITGLPYLGSPPLNRTLAALCS</sequence>
<dbReference type="Proteomes" id="UP000294847">
    <property type="component" value="Chromosome 3"/>
</dbReference>
<protein>
    <submittedName>
        <fullName evidence="1">Uncharacterized protein</fullName>
    </submittedName>
</protein>
<dbReference type="AlphaFoldDB" id="A0A4P7NDC2"/>
<reference evidence="1 2" key="1">
    <citation type="journal article" date="2019" name="Mol. Biol. Evol.">
        <title>Blast fungal genomes show frequent chromosomal changes, gene gains and losses, and effector gene turnover.</title>
        <authorList>
            <person name="Gomez Luciano L.B."/>
            <person name="Jason Tsai I."/>
            <person name="Chuma I."/>
            <person name="Tosa Y."/>
            <person name="Chen Y.H."/>
            <person name="Li J.Y."/>
            <person name="Li M.Y."/>
            <person name="Jade Lu M.Y."/>
            <person name="Nakayashiki H."/>
            <person name="Li W.H."/>
        </authorList>
    </citation>
    <scope>NUCLEOTIDE SEQUENCE [LARGE SCALE GENOMIC DNA]</scope>
    <source>
        <strain evidence="1">MZ5-1-6</strain>
    </source>
</reference>
<evidence type="ECO:0000313" key="1">
    <source>
        <dbReference type="EMBL" id="QBZ58834.1"/>
    </source>
</evidence>
<proteinExistence type="predicted"/>
<gene>
    <name evidence="1" type="ORF">PoMZ_03792</name>
</gene>
<name>A0A4P7NDC2_PYROR</name>
<accession>A0A4P7NDC2</accession>
<organism evidence="1 2">
    <name type="scientific">Pyricularia oryzae</name>
    <name type="common">Rice blast fungus</name>
    <name type="synonym">Magnaporthe oryzae</name>
    <dbReference type="NCBI Taxonomy" id="318829"/>
    <lineage>
        <taxon>Eukaryota</taxon>
        <taxon>Fungi</taxon>
        <taxon>Dikarya</taxon>
        <taxon>Ascomycota</taxon>
        <taxon>Pezizomycotina</taxon>
        <taxon>Sordariomycetes</taxon>
        <taxon>Sordariomycetidae</taxon>
        <taxon>Magnaporthales</taxon>
        <taxon>Pyriculariaceae</taxon>
        <taxon>Pyricularia</taxon>
    </lineage>
</organism>